<dbReference type="GO" id="GO:0035556">
    <property type="term" value="P:intracellular signal transduction"/>
    <property type="evidence" value="ECO:0007669"/>
    <property type="project" value="InterPro"/>
</dbReference>
<dbReference type="GO" id="GO:0004016">
    <property type="term" value="F:adenylate cyclase activity"/>
    <property type="evidence" value="ECO:0007669"/>
    <property type="project" value="UniProtKB-ARBA"/>
</dbReference>
<dbReference type="PROSITE" id="PS50125">
    <property type="entry name" value="GUANYLATE_CYCLASE_2"/>
    <property type="match status" value="1"/>
</dbReference>
<evidence type="ECO:0000313" key="5">
    <source>
        <dbReference type="Proteomes" id="UP000305921"/>
    </source>
</evidence>
<accession>A0A5R9DY13</accession>
<dbReference type="Gene3D" id="3.30.70.1230">
    <property type="entry name" value="Nucleotide cyclase"/>
    <property type="match status" value="1"/>
</dbReference>
<evidence type="ECO:0000256" key="1">
    <source>
        <dbReference type="ARBA" id="ARBA00005381"/>
    </source>
</evidence>
<dbReference type="AlphaFoldDB" id="A0A5R9DY13"/>
<dbReference type="PANTHER" id="PTHR43081">
    <property type="entry name" value="ADENYLATE CYCLASE, TERMINAL-DIFFERENTIATION SPECIFIC-RELATED"/>
    <property type="match status" value="1"/>
</dbReference>
<feature type="domain" description="Guanylate cyclase" evidence="3">
    <location>
        <begin position="68"/>
        <end position="194"/>
    </location>
</feature>
<evidence type="ECO:0000259" key="3">
    <source>
        <dbReference type="PROSITE" id="PS50125"/>
    </source>
</evidence>
<dbReference type="Pfam" id="PF00211">
    <property type="entry name" value="Guanylate_cyc"/>
    <property type="match status" value="1"/>
</dbReference>
<keyword evidence="5" id="KW-1185">Reference proteome</keyword>
<dbReference type="EMBL" id="VAWE01000001">
    <property type="protein sequence ID" value="TLQ42508.1"/>
    <property type="molecule type" value="Genomic_DNA"/>
</dbReference>
<proteinExistence type="inferred from homology"/>
<dbReference type="Proteomes" id="UP000305921">
    <property type="component" value="Unassembled WGS sequence"/>
</dbReference>
<comment type="similarity">
    <text evidence="1">Belongs to the adenylyl cyclase class-3 family.</text>
</comment>
<dbReference type="PANTHER" id="PTHR43081:SF1">
    <property type="entry name" value="ADENYLATE CYCLASE, TERMINAL-DIFFERENTIATION SPECIFIC"/>
    <property type="match status" value="1"/>
</dbReference>
<dbReference type="GO" id="GO:0009190">
    <property type="term" value="P:cyclic nucleotide biosynthetic process"/>
    <property type="evidence" value="ECO:0007669"/>
    <property type="project" value="InterPro"/>
</dbReference>
<reference evidence="4 5" key="1">
    <citation type="submission" date="2019-05" db="EMBL/GenBank/DDBJ databases">
        <title>Streptomyces marianii sp. nov., a novel marine actinomycete from southern coast of India.</title>
        <authorList>
            <person name="Iniyan A.M."/>
            <person name="Wink J."/>
            <person name="Ramprasad E."/>
            <person name="Ramana C.V."/>
            <person name="Bunk B."/>
            <person name="Sproer C."/>
            <person name="Joseph F.-J.R.S."/>
            <person name="Vincent S.G.P."/>
        </authorList>
    </citation>
    <scope>NUCLEOTIDE SEQUENCE [LARGE SCALE GENOMIC DNA]</scope>
    <source>
        <strain evidence="4 5">ICN19</strain>
    </source>
</reference>
<dbReference type="OrthoDB" id="5476461at2"/>
<gene>
    <name evidence="4" type="ORF">FEF34_04185</name>
</gene>
<evidence type="ECO:0000256" key="2">
    <source>
        <dbReference type="SAM" id="MobiDB-lite"/>
    </source>
</evidence>
<dbReference type="CDD" id="cd07302">
    <property type="entry name" value="CHD"/>
    <property type="match status" value="1"/>
</dbReference>
<dbReference type="InterPro" id="IPR029787">
    <property type="entry name" value="Nucleotide_cyclase"/>
</dbReference>
<feature type="compositionally biased region" description="Basic and acidic residues" evidence="2">
    <location>
        <begin position="288"/>
        <end position="312"/>
    </location>
</feature>
<sequence>MRSHHYDGLSPPCQQRLGAGSLQPCPLVGVGGRPGPVPVRIASHRRVRHMATQLREAFAEPQSREARTVLFIDQVGSTVMKEQQPEASWLPALGWLYDAVTALAVQADPEAEIKYLGDGIMITFDSDRATDAVNVAVSVQEAVHDANQGRTGARGVIDFNCSIGVSTGSVVAFTTPTGGHDYVGTVVDKAKRLCDAASPKAIFVDRATASAANVMKIASRLGIALGRAPEQYQGDVQRAPLKGFDQPVEYYEILWDQQLYGLKSEAVTRNTDRMRQAPSSPPGTTRLPVERSAGKRQPAQDKRQGALEERHSGEVTCWKPGANFGFVRDSRSGEDFYFRAGHLVYPEDVGESLRVGSRIVFVATGRVDSERNRHAVGILLVDDYAEGTLKLPEGKAHGWLRVQDQLGNSHHVFTPRSAVQRFAPGALLSFKVAANEKGGLAEEIEEPGKEDAA</sequence>
<evidence type="ECO:0000313" key="4">
    <source>
        <dbReference type="EMBL" id="TLQ42508.1"/>
    </source>
</evidence>
<protein>
    <submittedName>
        <fullName evidence="4">Adenylate/guanylate cyclase domain-containing protein</fullName>
    </submittedName>
</protein>
<organism evidence="4 5">
    <name type="scientific">Streptomyces marianii</name>
    <dbReference type="NCBI Taxonomy" id="1817406"/>
    <lineage>
        <taxon>Bacteria</taxon>
        <taxon>Bacillati</taxon>
        <taxon>Actinomycetota</taxon>
        <taxon>Actinomycetes</taxon>
        <taxon>Kitasatosporales</taxon>
        <taxon>Streptomycetaceae</taxon>
        <taxon>Streptomyces</taxon>
    </lineage>
</organism>
<dbReference type="InterPro" id="IPR001054">
    <property type="entry name" value="A/G_cyclase"/>
</dbReference>
<dbReference type="SUPFAM" id="SSF55073">
    <property type="entry name" value="Nucleotide cyclase"/>
    <property type="match status" value="1"/>
</dbReference>
<dbReference type="InterPro" id="IPR050697">
    <property type="entry name" value="Adenylyl/Guanylyl_Cyclase_3/4"/>
</dbReference>
<feature type="region of interest" description="Disordered" evidence="2">
    <location>
        <begin position="271"/>
        <end position="312"/>
    </location>
</feature>
<comment type="caution">
    <text evidence="4">The sequence shown here is derived from an EMBL/GenBank/DDBJ whole genome shotgun (WGS) entry which is preliminary data.</text>
</comment>
<name>A0A5R9DY13_9ACTN</name>